<gene>
    <name evidence="7" type="ORF">CU098_012022</name>
</gene>
<evidence type="ECO:0000313" key="8">
    <source>
        <dbReference type="Proteomes" id="UP000253551"/>
    </source>
</evidence>
<name>A0A367KRA6_RHIST</name>
<proteinExistence type="predicted"/>
<evidence type="ECO:0000256" key="3">
    <source>
        <dbReference type="ARBA" id="ARBA00022824"/>
    </source>
</evidence>
<dbReference type="EMBL" id="PJQM01000595">
    <property type="protein sequence ID" value="RCI04726.1"/>
    <property type="molecule type" value="Genomic_DNA"/>
</dbReference>
<keyword evidence="8" id="KW-1185">Reference proteome</keyword>
<evidence type="ECO:0000256" key="2">
    <source>
        <dbReference type="ARBA" id="ARBA00022692"/>
    </source>
</evidence>
<protein>
    <submittedName>
        <fullName evidence="7">Uncharacterized protein</fullName>
    </submittedName>
</protein>
<keyword evidence="2 6" id="KW-0812">Transmembrane</keyword>
<evidence type="ECO:0000256" key="1">
    <source>
        <dbReference type="ARBA" id="ARBA00004477"/>
    </source>
</evidence>
<feature type="transmembrane region" description="Helical" evidence="6">
    <location>
        <begin position="131"/>
        <end position="150"/>
    </location>
</feature>
<organism evidence="7 8">
    <name type="scientific">Rhizopus stolonifer</name>
    <name type="common">Rhizopus nigricans</name>
    <dbReference type="NCBI Taxonomy" id="4846"/>
    <lineage>
        <taxon>Eukaryota</taxon>
        <taxon>Fungi</taxon>
        <taxon>Fungi incertae sedis</taxon>
        <taxon>Mucoromycota</taxon>
        <taxon>Mucoromycotina</taxon>
        <taxon>Mucoromycetes</taxon>
        <taxon>Mucorales</taxon>
        <taxon>Mucorineae</taxon>
        <taxon>Rhizopodaceae</taxon>
        <taxon>Rhizopus</taxon>
    </lineage>
</organism>
<evidence type="ECO:0000256" key="4">
    <source>
        <dbReference type="ARBA" id="ARBA00022989"/>
    </source>
</evidence>
<keyword evidence="5 6" id="KW-0472">Membrane</keyword>
<accession>A0A367KRA6</accession>
<reference evidence="7 8" key="1">
    <citation type="journal article" date="2018" name="G3 (Bethesda)">
        <title>Phylogenetic and Phylogenomic Definition of Rhizopus Species.</title>
        <authorList>
            <person name="Gryganskyi A.P."/>
            <person name="Golan J."/>
            <person name="Dolatabadi S."/>
            <person name="Mondo S."/>
            <person name="Robb S."/>
            <person name="Idnurm A."/>
            <person name="Muszewska A."/>
            <person name="Steczkiewicz K."/>
            <person name="Masonjones S."/>
            <person name="Liao H.L."/>
            <person name="Gajdeczka M.T."/>
            <person name="Anike F."/>
            <person name="Vuek A."/>
            <person name="Anishchenko I.M."/>
            <person name="Voigt K."/>
            <person name="de Hoog G.S."/>
            <person name="Smith M.E."/>
            <person name="Heitman J."/>
            <person name="Vilgalys R."/>
            <person name="Stajich J.E."/>
        </authorList>
    </citation>
    <scope>NUCLEOTIDE SEQUENCE [LARGE SCALE GENOMIC DNA]</scope>
    <source>
        <strain evidence="7 8">LSU 92-RS-03</strain>
    </source>
</reference>
<evidence type="ECO:0000256" key="6">
    <source>
        <dbReference type="SAM" id="Phobius"/>
    </source>
</evidence>
<dbReference type="OrthoDB" id="19981at2759"/>
<evidence type="ECO:0000256" key="5">
    <source>
        <dbReference type="ARBA" id="ARBA00023136"/>
    </source>
</evidence>
<comment type="subcellular location">
    <subcellularLocation>
        <location evidence="1">Endoplasmic reticulum membrane</location>
        <topology evidence="1">Multi-pass membrane protein</topology>
    </subcellularLocation>
</comment>
<comment type="caution">
    <text evidence="7">The sequence shown here is derived from an EMBL/GenBank/DDBJ whole genome shotgun (WGS) entry which is preliminary data.</text>
</comment>
<evidence type="ECO:0000313" key="7">
    <source>
        <dbReference type="EMBL" id="RCI04726.1"/>
    </source>
</evidence>
<dbReference type="GO" id="GO:0070072">
    <property type="term" value="P:vacuolar proton-transporting V-type ATPase complex assembly"/>
    <property type="evidence" value="ECO:0007669"/>
    <property type="project" value="InterPro"/>
</dbReference>
<keyword evidence="3" id="KW-0256">Endoplasmic reticulum</keyword>
<keyword evidence="4 6" id="KW-1133">Transmembrane helix</keyword>
<dbReference type="Proteomes" id="UP000253551">
    <property type="component" value="Unassembled WGS sequence"/>
</dbReference>
<dbReference type="Pfam" id="PF11712">
    <property type="entry name" value="Vma12"/>
    <property type="match status" value="1"/>
</dbReference>
<dbReference type="InterPro" id="IPR021013">
    <property type="entry name" value="ATPase_Vma12"/>
</dbReference>
<dbReference type="PANTHER" id="PTHR31394:SF1">
    <property type="entry name" value="TRANSMEMBRANE PROTEIN 199"/>
    <property type="match status" value="1"/>
</dbReference>
<dbReference type="PANTHER" id="PTHR31394">
    <property type="entry name" value="TRANSMEMBRANE PROTEIN 199"/>
    <property type="match status" value="1"/>
</dbReference>
<sequence>MKFRLTPQIQHHVVKALDHPEFSIVYEQEAKEIKVIDLEKDTLYPVSMDLIEHVAPLTGAYFHELISGSSLYFKPKETKPQDPAFVAYMETLRAQQKEREYKQMVSNVISSQDQKLNLGIKPDEIKEIKSHIVTIFNIMFSMAAVYIAVYKASQTIAQDIGLVSHSTSIVFTE</sequence>
<dbReference type="AlphaFoldDB" id="A0A367KRA6"/>
<dbReference type="GO" id="GO:0005789">
    <property type="term" value="C:endoplasmic reticulum membrane"/>
    <property type="evidence" value="ECO:0007669"/>
    <property type="project" value="UniProtKB-SubCell"/>
</dbReference>